<accession>A0AA39VME9</accession>
<dbReference type="Proteomes" id="UP001168877">
    <property type="component" value="Unassembled WGS sequence"/>
</dbReference>
<dbReference type="AlphaFoldDB" id="A0AA39VME9"/>
<reference evidence="1" key="2">
    <citation type="submission" date="2023-06" db="EMBL/GenBank/DDBJ databases">
        <authorList>
            <person name="Swenson N.G."/>
            <person name="Wegrzyn J.L."/>
            <person name="Mcevoy S.L."/>
        </authorList>
    </citation>
    <scope>NUCLEOTIDE SEQUENCE</scope>
    <source>
        <strain evidence="1">NS2018</strain>
        <tissue evidence="1">Leaf</tissue>
    </source>
</reference>
<keyword evidence="2" id="KW-1185">Reference proteome</keyword>
<sequence length="87" mass="10200">MNFAGKSRVSDWQSMDQDCAGLTDVWSVEFFFLVGNVEILWNYKSLFCFCWIYNIISSQLETSNKKRLDFYALKVIELLVLDLLVET</sequence>
<gene>
    <name evidence="1" type="ORF">LWI29_030578</name>
</gene>
<dbReference type="EMBL" id="JAUESC010000383">
    <property type="protein sequence ID" value="KAK0585567.1"/>
    <property type="molecule type" value="Genomic_DNA"/>
</dbReference>
<proteinExistence type="predicted"/>
<reference evidence="1" key="1">
    <citation type="journal article" date="2022" name="Plant J.">
        <title>Strategies of tolerance reflected in two North American maple genomes.</title>
        <authorList>
            <person name="McEvoy S.L."/>
            <person name="Sezen U.U."/>
            <person name="Trouern-Trend A."/>
            <person name="McMahon S.M."/>
            <person name="Schaberg P.G."/>
            <person name="Yang J."/>
            <person name="Wegrzyn J.L."/>
            <person name="Swenson N.G."/>
        </authorList>
    </citation>
    <scope>NUCLEOTIDE SEQUENCE</scope>
    <source>
        <strain evidence="1">NS2018</strain>
    </source>
</reference>
<protein>
    <submittedName>
        <fullName evidence="1">Uncharacterized protein</fullName>
    </submittedName>
</protein>
<name>A0AA39VME9_ACESA</name>
<evidence type="ECO:0000313" key="1">
    <source>
        <dbReference type="EMBL" id="KAK0585567.1"/>
    </source>
</evidence>
<evidence type="ECO:0000313" key="2">
    <source>
        <dbReference type="Proteomes" id="UP001168877"/>
    </source>
</evidence>
<comment type="caution">
    <text evidence="1">The sequence shown here is derived from an EMBL/GenBank/DDBJ whole genome shotgun (WGS) entry which is preliminary data.</text>
</comment>
<organism evidence="1 2">
    <name type="scientific">Acer saccharum</name>
    <name type="common">Sugar maple</name>
    <dbReference type="NCBI Taxonomy" id="4024"/>
    <lineage>
        <taxon>Eukaryota</taxon>
        <taxon>Viridiplantae</taxon>
        <taxon>Streptophyta</taxon>
        <taxon>Embryophyta</taxon>
        <taxon>Tracheophyta</taxon>
        <taxon>Spermatophyta</taxon>
        <taxon>Magnoliopsida</taxon>
        <taxon>eudicotyledons</taxon>
        <taxon>Gunneridae</taxon>
        <taxon>Pentapetalae</taxon>
        <taxon>rosids</taxon>
        <taxon>malvids</taxon>
        <taxon>Sapindales</taxon>
        <taxon>Sapindaceae</taxon>
        <taxon>Hippocastanoideae</taxon>
        <taxon>Acereae</taxon>
        <taxon>Acer</taxon>
    </lineage>
</organism>